<accession>K0KZ19</accession>
<proteinExistence type="inferred from homology"/>
<keyword evidence="5" id="KW-0067">ATP-binding</keyword>
<dbReference type="SUPFAM" id="SSF52402">
    <property type="entry name" value="Adenine nucleotide alpha hydrolases-like"/>
    <property type="match status" value="1"/>
</dbReference>
<dbReference type="InterPro" id="IPR012795">
    <property type="entry name" value="tRNA_Ile_lys_synt_N"/>
</dbReference>
<dbReference type="InterPro" id="IPR014729">
    <property type="entry name" value="Rossmann-like_a/b/a_fold"/>
</dbReference>
<evidence type="ECO:0000313" key="9">
    <source>
        <dbReference type="EMBL" id="CCH46629.1"/>
    </source>
</evidence>
<dbReference type="PANTHER" id="PTHR43033:SF1">
    <property type="entry name" value="TRNA(ILE)-LYSIDINE SYNTHASE-RELATED"/>
    <property type="match status" value="1"/>
</dbReference>
<dbReference type="NCBIfam" id="TIGR02432">
    <property type="entry name" value="lysidine_TilS_N"/>
    <property type="match status" value="1"/>
</dbReference>
<dbReference type="Proteomes" id="UP000009328">
    <property type="component" value="Unassembled WGS sequence"/>
</dbReference>
<keyword evidence="10" id="KW-1185">Reference proteome</keyword>
<evidence type="ECO:0000256" key="7">
    <source>
        <dbReference type="SAM" id="Coils"/>
    </source>
</evidence>
<dbReference type="GO" id="GO:0008033">
    <property type="term" value="P:tRNA processing"/>
    <property type="evidence" value="ECO:0007669"/>
    <property type="project" value="UniProtKB-KW"/>
</dbReference>
<keyword evidence="7" id="KW-0175">Coiled coil</keyword>
<dbReference type="InterPro" id="IPR011063">
    <property type="entry name" value="TilS/TtcA_N"/>
</dbReference>
<name>K0KZ19_WICCF</name>
<organism evidence="9 10">
    <name type="scientific">Wickerhamomyces ciferrii (strain ATCC 14091 / BCRC 22168 / CBS 111 / JCM 3599 / NBRC 0793 / NRRL Y-1031 F-60-10)</name>
    <name type="common">Yeast</name>
    <name type="synonym">Pichia ciferrii</name>
    <dbReference type="NCBI Taxonomy" id="1206466"/>
    <lineage>
        <taxon>Eukaryota</taxon>
        <taxon>Fungi</taxon>
        <taxon>Dikarya</taxon>
        <taxon>Ascomycota</taxon>
        <taxon>Saccharomycotina</taxon>
        <taxon>Saccharomycetes</taxon>
        <taxon>Phaffomycetales</taxon>
        <taxon>Wickerhamomycetaceae</taxon>
        <taxon>Wickerhamomyces</taxon>
    </lineage>
</organism>
<dbReference type="STRING" id="1206466.K0KZ19"/>
<keyword evidence="3" id="KW-0819">tRNA processing</keyword>
<evidence type="ECO:0000313" key="10">
    <source>
        <dbReference type="Proteomes" id="UP000009328"/>
    </source>
</evidence>
<dbReference type="AlphaFoldDB" id="K0KZ19"/>
<feature type="coiled-coil region" evidence="7">
    <location>
        <begin position="220"/>
        <end position="254"/>
    </location>
</feature>
<evidence type="ECO:0000256" key="6">
    <source>
        <dbReference type="ARBA" id="ARBA00048539"/>
    </source>
</evidence>
<evidence type="ECO:0000256" key="2">
    <source>
        <dbReference type="ARBA" id="ARBA00022598"/>
    </source>
</evidence>
<feature type="domain" description="tRNA(Ile)-lysidine/2-thiocytidine synthase N-terminal" evidence="8">
    <location>
        <begin position="21"/>
        <end position="222"/>
    </location>
</feature>
<dbReference type="CDD" id="cd01992">
    <property type="entry name" value="TilS_N"/>
    <property type="match status" value="1"/>
</dbReference>
<dbReference type="InParanoid" id="K0KZ19"/>
<dbReference type="InterPro" id="IPR012094">
    <property type="entry name" value="tRNA_Ile_lys_synt"/>
</dbReference>
<dbReference type="HOGENOM" id="CLU_015599_1_0_1"/>
<evidence type="ECO:0000256" key="5">
    <source>
        <dbReference type="ARBA" id="ARBA00022840"/>
    </source>
</evidence>
<dbReference type="GO" id="GO:0032267">
    <property type="term" value="F:tRNA(Ile)-lysidine synthase activity"/>
    <property type="evidence" value="ECO:0007669"/>
    <property type="project" value="UniProtKB-EC"/>
</dbReference>
<keyword evidence="2 9" id="KW-0436">Ligase</keyword>
<dbReference type="GO" id="GO:0005524">
    <property type="term" value="F:ATP binding"/>
    <property type="evidence" value="ECO:0007669"/>
    <property type="project" value="UniProtKB-KW"/>
</dbReference>
<evidence type="ECO:0000256" key="4">
    <source>
        <dbReference type="ARBA" id="ARBA00022741"/>
    </source>
</evidence>
<dbReference type="eggNOG" id="ENOG502QQNE">
    <property type="taxonomic scope" value="Eukaryota"/>
</dbReference>
<comment type="catalytic activity">
    <reaction evidence="6">
        <text>cytidine(34) in tRNA(Ile2) + L-lysine + ATP = lysidine(34) in tRNA(Ile2) + AMP + diphosphate + H(+)</text>
        <dbReference type="Rhea" id="RHEA:43744"/>
        <dbReference type="Rhea" id="RHEA-COMP:10625"/>
        <dbReference type="Rhea" id="RHEA-COMP:10670"/>
        <dbReference type="ChEBI" id="CHEBI:15378"/>
        <dbReference type="ChEBI" id="CHEBI:30616"/>
        <dbReference type="ChEBI" id="CHEBI:32551"/>
        <dbReference type="ChEBI" id="CHEBI:33019"/>
        <dbReference type="ChEBI" id="CHEBI:82748"/>
        <dbReference type="ChEBI" id="CHEBI:83665"/>
        <dbReference type="ChEBI" id="CHEBI:456215"/>
        <dbReference type="EC" id="6.3.4.19"/>
    </reaction>
</comment>
<comment type="caution">
    <text evidence="9">The sequence shown here is derived from an EMBL/GenBank/DDBJ whole genome shotgun (WGS) entry which is preliminary data.</text>
</comment>
<dbReference type="Gene3D" id="3.40.50.620">
    <property type="entry name" value="HUPs"/>
    <property type="match status" value="1"/>
</dbReference>
<protein>
    <recommendedName>
        <fullName evidence="1">tRNA(Ile)-lysidine synthetase</fullName>
        <ecNumber evidence="1">6.3.4.19</ecNumber>
    </recommendedName>
</protein>
<dbReference type="PANTHER" id="PTHR43033">
    <property type="entry name" value="TRNA(ILE)-LYSIDINE SYNTHASE-RELATED"/>
    <property type="match status" value="1"/>
</dbReference>
<dbReference type="HAMAP" id="MF_01161">
    <property type="entry name" value="tRNA_Ile_lys_synt"/>
    <property type="match status" value="1"/>
</dbReference>
<sequence length="456" mass="53491">METRFLRSLKQIWSNGSIPSKIAVSLSGGVDSMCLIHLLNKVNQLENLNISIYPISMDHGLRKESSNELKFIHHEMEKLGLDSNFQSCKLDLSSLYTSNTDSTSISFEKLARIKRYDKLHEICNHLQIQNIFTGHHADDNLETFVLRLLNNSGEFGLRGISKISNAPLLSKPFISFNQLKLIRPLLDFNKFEIYKYANEQNTNWVEDYTNNEMIAKRNIIRKYLKENKETSKVLQETQHEVINLTNQIEIKVNNLYHKLQNQGTITQNLNSLNIELDQEIINSNSNIIIARLLFKLAYPYSPMLHYHYRFTKFLDHIPNLLKQENFTLMSLKWESKSIKSKNPDNKGIKIKIKRQVESQNEPLEIIIPPNSKTNWILFDNIYWFKFQNNESQSKSFKIRRVTKNDLFLKKQLGIKSLSNYENLPIIYDLKKGEFQLPTVSPNPEINWKFKQNIFEF</sequence>
<evidence type="ECO:0000259" key="8">
    <source>
        <dbReference type="Pfam" id="PF01171"/>
    </source>
</evidence>
<dbReference type="EMBL" id="CAIF01000257">
    <property type="protein sequence ID" value="CCH46629.1"/>
    <property type="molecule type" value="Genomic_DNA"/>
</dbReference>
<evidence type="ECO:0000256" key="3">
    <source>
        <dbReference type="ARBA" id="ARBA00022694"/>
    </source>
</evidence>
<dbReference type="Pfam" id="PF01171">
    <property type="entry name" value="ATP_bind_3"/>
    <property type="match status" value="1"/>
</dbReference>
<evidence type="ECO:0000256" key="1">
    <source>
        <dbReference type="ARBA" id="ARBA00013267"/>
    </source>
</evidence>
<keyword evidence="4" id="KW-0547">Nucleotide-binding</keyword>
<gene>
    <name evidence="9" type="ORF">BN7_6224</name>
</gene>
<reference evidence="9 10" key="1">
    <citation type="journal article" date="2012" name="Eukaryot. Cell">
        <title>Draft genome sequence of Wickerhamomyces ciferrii NRRL Y-1031 F-60-10.</title>
        <authorList>
            <person name="Schneider J."/>
            <person name="Andrea H."/>
            <person name="Blom J."/>
            <person name="Jaenicke S."/>
            <person name="Ruckert C."/>
            <person name="Schorsch C."/>
            <person name="Szczepanowski R."/>
            <person name="Farwick M."/>
            <person name="Goesmann A."/>
            <person name="Puhler A."/>
            <person name="Schaffer S."/>
            <person name="Tauch A."/>
            <person name="Kohler T."/>
            <person name="Brinkrolf K."/>
        </authorList>
    </citation>
    <scope>NUCLEOTIDE SEQUENCE [LARGE SCALE GENOMIC DNA]</scope>
    <source>
        <strain evidence="10">ATCC 14091 / BCRC 22168 / CBS 111 / JCM 3599 / NBRC 0793 / NRRL Y-1031 F-60-10</strain>
    </source>
</reference>
<dbReference type="EC" id="6.3.4.19" evidence="1"/>